<keyword evidence="2" id="KW-0378">Hydrolase</keyword>
<evidence type="ECO:0000313" key="4">
    <source>
        <dbReference type="EMBL" id="GAA3567225.1"/>
    </source>
</evidence>
<proteinExistence type="inferred from homology"/>
<dbReference type="CDD" id="cd16151">
    <property type="entry name" value="sulfatase_like"/>
    <property type="match status" value="1"/>
</dbReference>
<dbReference type="EMBL" id="BAABCY010000039">
    <property type="protein sequence ID" value="GAA3567225.1"/>
    <property type="molecule type" value="Genomic_DNA"/>
</dbReference>
<evidence type="ECO:0000259" key="3">
    <source>
        <dbReference type="Pfam" id="PF00884"/>
    </source>
</evidence>
<accession>A0ABP6XHC5</accession>
<evidence type="ECO:0000313" key="5">
    <source>
        <dbReference type="Proteomes" id="UP001500954"/>
    </source>
</evidence>
<evidence type="ECO:0000256" key="1">
    <source>
        <dbReference type="ARBA" id="ARBA00008779"/>
    </source>
</evidence>
<dbReference type="Pfam" id="PF00884">
    <property type="entry name" value="Sulfatase"/>
    <property type="match status" value="1"/>
</dbReference>
<name>A0ABP6XHC5_9FLAO</name>
<keyword evidence="5" id="KW-1185">Reference proteome</keyword>
<organism evidence="4 5">
    <name type="scientific">Snuella lapsa</name>
    <dbReference type="NCBI Taxonomy" id="870481"/>
    <lineage>
        <taxon>Bacteria</taxon>
        <taxon>Pseudomonadati</taxon>
        <taxon>Bacteroidota</taxon>
        <taxon>Flavobacteriia</taxon>
        <taxon>Flavobacteriales</taxon>
        <taxon>Flavobacteriaceae</taxon>
        <taxon>Snuella</taxon>
    </lineage>
</organism>
<dbReference type="InterPro" id="IPR050738">
    <property type="entry name" value="Sulfatase"/>
</dbReference>
<dbReference type="SUPFAM" id="SSF53649">
    <property type="entry name" value="Alkaline phosphatase-like"/>
    <property type="match status" value="1"/>
</dbReference>
<dbReference type="PANTHER" id="PTHR42693:SF53">
    <property type="entry name" value="ENDO-4-O-SULFATASE"/>
    <property type="match status" value="1"/>
</dbReference>
<protein>
    <submittedName>
        <fullName evidence="4">Sulfatase-like hydrolase/transferase</fullName>
    </submittedName>
</protein>
<reference evidence="5" key="1">
    <citation type="journal article" date="2019" name="Int. J. Syst. Evol. Microbiol.">
        <title>The Global Catalogue of Microorganisms (GCM) 10K type strain sequencing project: providing services to taxonomists for standard genome sequencing and annotation.</title>
        <authorList>
            <consortium name="The Broad Institute Genomics Platform"/>
            <consortium name="The Broad Institute Genome Sequencing Center for Infectious Disease"/>
            <person name="Wu L."/>
            <person name="Ma J."/>
        </authorList>
    </citation>
    <scope>NUCLEOTIDE SEQUENCE [LARGE SCALE GENOMIC DNA]</scope>
    <source>
        <strain evidence="5">JCM 17111</strain>
    </source>
</reference>
<dbReference type="InterPro" id="IPR000917">
    <property type="entry name" value="Sulfatase_N"/>
</dbReference>
<evidence type="ECO:0000256" key="2">
    <source>
        <dbReference type="ARBA" id="ARBA00022801"/>
    </source>
</evidence>
<comment type="similarity">
    <text evidence="1">Belongs to the sulfatase family.</text>
</comment>
<dbReference type="PANTHER" id="PTHR42693">
    <property type="entry name" value="ARYLSULFATASE FAMILY MEMBER"/>
    <property type="match status" value="1"/>
</dbReference>
<dbReference type="InterPro" id="IPR017850">
    <property type="entry name" value="Alkaline_phosphatase_core_sf"/>
</dbReference>
<sequence length="358" mass="41392">MTGLYNYRNYDYFGHLNTDQYTFGNLMQDAGYATCIVGKWQLNGAYHKDNILDWNDNTKPNSFGFDEYCLWQLTKSGSEGGRYAAPLIEQNGELIKGKMDDYGPDLFVNYIMEYMERKKDSPFFIYYPMVLVHDPFVPTPDSKDWEQVDLRKKNDTTYFKDMVSYADIIVGSIRDKLKALNIEDNTIIIFTGDNGTHPTIYSKMANSIVQGAKGNTIDTGTHVPLIVSWPQAIKKGFVYNELIEFSDFFPTLADIVGKETPSDGKSFYPLLKGTGYKARNTAFVHYDPQWGKRVNQYRNQFVRTLGYKLYQDGKFFNLDKDPLEKHPIHPDSLTGEEKKTKQFLMDELKKHPKWESIK</sequence>
<feature type="domain" description="Sulfatase N-terminal" evidence="3">
    <location>
        <begin position="2"/>
        <end position="257"/>
    </location>
</feature>
<gene>
    <name evidence="4" type="ORF">GCM10022395_16710</name>
</gene>
<dbReference type="Proteomes" id="UP001500954">
    <property type="component" value="Unassembled WGS sequence"/>
</dbReference>
<dbReference type="Gene3D" id="3.40.720.10">
    <property type="entry name" value="Alkaline Phosphatase, subunit A"/>
    <property type="match status" value="1"/>
</dbReference>
<comment type="caution">
    <text evidence="4">The sequence shown here is derived from an EMBL/GenBank/DDBJ whole genome shotgun (WGS) entry which is preliminary data.</text>
</comment>